<evidence type="ECO:0000259" key="2">
    <source>
        <dbReference type="Pfam" id="PF01936"/>
    </source>
</evidence>
<keyword evidence="4" id="KW-1185">Reference proteome</keyword>
<dbReference type="InterPro" id="IPR021139">
    <property type="entry name" value="NYN"/>
</dbReference>
<dbReference type="GO" id="GO:0010468">
    <property type="term" value="P:regulation of gene expression"/>
    <property type="evidence" value="ECO:0007669"/>
    <property type="project" value="InterPro"/>
</dbReference>
<feature type="compositionally biased region" description="Low complexity" evidence="1">
    <location>
        <begin position="359"/>
        <end position="368"/>
    </location>
</feature>
<dbReference type="PANTHER" id="PTHR14379:SF3">
    <property type="entry name" value="MEIOSIS REGULATOR AND MRNA STABILITY FACTOR 1"/>
    <property type="match status" value="1"/>
</dbReference>
<organism evidence="3 4">
    <name type="scientific">Lymnaea stagnalis</name>
    <name type="common">Great pond snail</name>
    <name type="synonym">Helix stagnalis</name>
    <dbReference type="NCBI Taxonomy" id="6523"/>
    <lineage>
        <taxon>Eukaryota</taxon>
        <taxon>Metazoa</taxon>
        <taxon>Spiralia</taxon>
        <taxon>Lophotrochozoa</taxon>
        <taxon>Mollusca</taxon>
        <taxon>Gastropoda</taxon>
        <taxon>Heterobranchia</taxon>
        <taxon>Euthyneura</taxon>
        <taxon>Panpulmonata</taxon>
        <taxon>Hygrophila</taxon>
        <taxon>Lymnaeoidea</taxon>
        <taxon>Lymnaeidae</taxon>
        <taxon>Lymnaea</taxon>
    </lineage>
</organism>
<accession>A0AAV2H7P7</accession>
<reference evidence="3 4" key="1">
    <citation type="submission" date="2024-04" db="EMBL/GenBank/DDBJ databases">
        <authorList>
            <consortium name="Genoscope - CEA"/>
            <person name="William W."/>
        </authorList>
    </citation>
    <scope>NUCLEOTIDE SEQUENCE [LARGE SCALE GENOMIC DNA]</scope>
</reference>
<evidence type="ECO:0000313" key="3">
    <source>
        <dbReference type="EMBL" id="CAL1529498.1"/>
    </source>
</evidence>
<feature type="compositionally biased region" description="Polar residues" evidence="1">
    <location>
        <begin position="18"/>
        <end position="30"/>
    </location>
</feature>
<proteinExistence type="predicted"/>
<feature type="region of interest" description="Disordered" evidence="1">
    <location>
        <begin position="319"/>
        <end position="368"/>
    </location>
</feature>
<dbReference type="CDD" id="cd10910">
    <property type="entry name" value="PIN_limkain_b1_N_like"/>
    <property type="match status" value="1"/>
</dbReference>
<dbReference type="GO" id="GO:0005777">
    <property type="term" value="C:peroxisome"/>
    <property type="evidence" value="ECO:0007669"/>
    <property type="project" value="InterPro"/>
</dbReference>
<gene>
    <name evidence="3" type="ORF">GSLYS_00003653001</name>
</gene>
<dbReference type="Gene3D" id="3.40.50.1010">
    <property type="entry name" value="5'-nuclease"/>
    <property type="match status" value="1"/>
</dbReference>
<evidence type="ECO:0000256" key="1">
    <source>
        <dbReference type="SAM" id="MobiDB-lite"/>
    </source>
</evidence>
<comment type="caution">
    <text evidence="3">The sequence shown here is derived from an EMBL/GenBank/DDBJ whole genome shotgun (WGS) entry which is preliminary data.</text>
</comment>
<feature type="compositionally biased region" description="Basic and acidic residues" evidence="1">
    <location>
        <begin position="1"/>
        <end position="10"/>
    </location>
</feature>
<protein>
    <recommendedName>
        <fullName evidence="2">NYN domain-containing protein</fullName>
    </recommendedName>
</protein>
<sequence length="552" mass="61239">MANRASRDVSSDAEPICPSSSSKPQETAQGPSKHVNIHNAKNVVVKGNLNYKTQASNNENGIKAVGIFWDIQNCAIPSGKSVRHLIIKIREAVVTEEYAEKVFMCVCDTKKESESTIEDLNKGKVDVQHVPAGSKDWKNSADEKIKQSMQTFADTYLIGSRVVLISTDKDFSDKLAYIKNDKKMEVILYHKQNVDPSLLQHASEHFLYSDLTDGLPEKDGHLVPTDILLVVTGYKFSQDFQSDQVIEKLKTLIQPWQGSVVKCGAKFSIIKVADIEKANEVKNVQSEQVNGQEIQFTLMEDSEHREAIQKMMVKNKTGGLDAETKTGNLAQAAPKKNPQLKGKNNSPPPMPTDISTDRQASQQIAQASQTQSSVEQALAFQILPSFGPVLQKFTKQFTLAPAGIFWDMETCPVPINSTVHDVIKAIRKKCVDENYSESEIVCFYDVSKGGDTLQQLQDLKLKTVHTFEDPAPVIQNSLLKFAEMIPLMSRLILISNNPDFLHLLDHHKNVKKFQTFLIHVNIDSPALAGGVSKCFTLEEIVAKDDDASADNA</sequence>
<dbReference type="GO" id="GO:0004540">
    <property type="term" value="F:RNA nuclease activity"/>
    <property type="evidence" value="ECO:0007669"/>
    <property type="project" value="InterPro"/>
</dbReference>
<dbReference type="AlphaFoldDB" id="A0AAV2H7P7"/>
<dbReference type="GO" id="GO:1905762">
    <property type="term" value="F:CCR4-NOT complex binding"/>
    <property type="evidence" value="ECO:0007669"/>
    <property type="project" value="TreeGrafter"/>
</dbReference>
<dbReference type="PANTHER" id="PTHR14379">
    <property type="entry name" value="LIMKAIN B LKAP"/>
    <property type="match status" value="1"/>
</dbReference>
<dbReference type="InterPro" id="IPR024768">
    <property type="entry name" value="Marf1"/>
</dbReference>
<dbReference type="EMBL" id="CAXITT010000049">
    <property type="protein sequence ID" value="CAL1529498.1"/>
    <property type="molecule type" value="Genomic_DNA"/>
</dbReference>
<dbReference type="Pfam" id="PF01936">
    <property type="entry name" value="NYN"/>
    <property type="match status" value="1"/>
</dbReference>
<name>A0AAV2H7P7_LYMST</name>
<feature type="region of interest" description="Disordered" evidence="1">
    <location>
        <begin position="1"/>
        <end position="39"/>
    </location>
</feature>
<feature type="domain" description="NYN" evidence="2">
    <location>
        <begin position="65"/>
        <end position="209"/>
    </location>
</feature>
<evidence type="ECO:0000313" key="4">
    <source>
        <dbReference type="Proteomes" id="UP001497497"/>
    </source>
</evidence>
<dbReference type="Proteomes" id="UP001497497">
    <property type="component" value="Unassembled WGS sequence"/>
</dbReference>